<proteinExistence type="predicted"/>
<evidence type="ECO:0000313" key="1">
    <source>
        <dbReference type="EMBL" id="GER90787.1"/>
    </source>
</evidence>
<name>A0A5J4KW78_9CHLR</name>
<evidence type="ECO:0000313" key="2">
    <source>
        <dbReference type="Proteomes" id="UP000326912"/>
    </source>
</evidence>
<keyword evidence="2" id="KW-1185">Reference proteome</keyword>
<sequence length="137" mass="16078">MGNADPKGSRDLEPRERKPQALGRPVLFGAVWRLALDSFEGWLEEVFQAASEHGREKELMEGYQERMRQELSRDPYKGIEVQYRSYVIEWKQKRGGESCVGKRGRFEEMQESMSRYGLVSYSRCDWTRHHCAWSQGV</sequence>
<dbReference type="EMBL" id="BKZW01000002">
    <property type="protein sequence ID" value="GER90787.1"/>
    <property type="molecule type" value="Genomic_DNA"/>
</dbReference>
<reference evidence="1 2" key="1">
    <citation type="submission" date="2019-10" db="EMBL/GenBank/DDBJ databases">
        <title>Dictyobacter vulcani sp. nov., within the class Ktedonobacteria, isolated from soil of volcanic Mt. Zao.</title>
        <authorList>
            <person name="Zheng Y."/>
            <person name="Wang C.M."/>
            <person name="Sakai Y."/>
            <person name="Abe K."/>
            <person name="Yokota A."/>
            <person name="Yabe S."/>
        </authorList>
    </citation>
    <scope>NUCLEOTIDE SEQUENCE [LARGE SCALE GENOMIC DNA]</scope>
    <source>
        <strain evidence="1 2">W12</strain>
    </source>
</reference>
<comment type="caution">
    <text evidence="1">The sequence shown here is derived from an EMBL/GenBank/DDBJ whole genome shotgun (WGS) entry which is preliminary data.</text>
</comment>
<dbReference type="AlphaFoldDB" id="A0A5J4KW78"/>
<organism evidence="1 2">
    <name type="scientific">Dictyobacter vulcani</name>
    <dbReference type="NCBI Taxonomy" id="2607529"/>
    <lineage>
        <taxon>Bacteria</taxon>
        <taxon>Bacillati</taxon>
        <taxon>Chloroflexota</taxon>
        <taxon>Ktedonobacteria</taxon>
        <taxon>Ktedonobacterales</taxon>
        <taxon>Dictyobacteraceae</taxon>
        <taxon>Dictyobacter</taxon>
    </lineage>
</organism>
<accession>A0A5J4KW78</accession>
<gene>
    <name evidence="1" type="ORF">KDW_49490</name>
</gene>
<dbReference type="Proteomes" id="UP000326912">
    <property type="component" value="Unassembled WGS sequence"/>
</dbReference>
<protein>
    <submittedName>
        <fullName evidence="1">Uncharacterized protein</fullName>
    </submittedName>
</protein>